<evidence type="ECO:0000313" key="1">
    <source>
        <dbReference type="EMBL" id="MBO2029036.1"/>
    </source>
</evidence>
<evidence type="ECO:0000313" key="2">
    <source>
        <dbReference type="Proteomes" id="UP000664620"/>
    </source>
</evidence>
<accession>A0A939SW14</accession>
<organism evidence="1 2">
    <name type="scientific">Klebsiella pneumoniae</name>
    <dbReference type="NCBI Taxonomy" id="573"/>
    <lineage>
        <taxon>Bacteria</taxon>
        <taxon>Pseudomonadati</taxon>
        <taxon>Pseudomonadota</taxon>
        <taxon>Gammaproteobacteria</taxon>
        <taxon>Enterobacterales</taxon>
        <taxon>Enterobacteriaceae</taxon>
        <taxon>Klebsiella/Raoultella group</taxon>
        <taxon>Klebsiella</taxon>
        <taxon>Klebsiella pneumoniae complex</taxon>
    </lineage>
</organism>
<dbReference type="AlphaFoldDB" id="A0A939SW14"/>
<dbReference type="Proteomes" id="UP000664620">
    <property type="component" value="Unassembled WGS sequence"/>
</dbReference>
<sequence length="55" mass="6230">MMLNSLFDDISSDVKQITGQRQPRIFIYQTGGVYIRQTEGNSLPVNMAQLDITPQ</sequence>
<protein>
    <submittedName>
        <fullName evidence="1">Uncharacterized protein</fullName>
    </submittedName>
</protein>
<dbReference type="EMBL" id="JAGETO010000007">
    <property type="protein sequence ID" value="MBO2029036.1"/>
    <property type="molecule type" value="Genomic_DNA"/>
</dbReference>
<reference evidence="1" key="1">
    <citation type="submission" date="2021-03" db="EMBL/GenBank/DDBJ databases">
        <title>Molecular epidemiology and mechanisms of colistin and carbapenem resistance in Enterobacteriaceae from clinical isolates, the environment and porcine samples in Pretoria, South Africa.</title>
        <authorList>
            <person name="Bogoshi D."/>
            <person name="Mbelle N.M."/>
            <person name="Naidoo V."/>
            <person name="Osei Sekyere J."/>
        </authorList>
    </citation>
    <scope>NUCLEOTIDE SEQUENCE</scope>
    <source>
        <strain evidence="1">C034</strain>
    </source>
</reference>
<gene>
    <name evidence="1" type="ORF">J4734_02615</name>
</gene>
<name>A0A939SW14_KLEPN</name>
<comment type="caution">
    <text evidence="1">The sequence shown here is derived from an EMBL/GenBank/DDBJ whole genome shotgun (WGS) entry which is preliminary data.</text>
</comment>
<proteinExistence type="predicted"/>